<dbReference type="OrthoDB" id="9759607at2"/>
<dbReference type="GO" id="GO:0052621">
    <property type="term" value="F:diguanylate cyclase activity"/>
    <property type="evidence" value="ECO:0007669"/>
    <property type="project" value="TreeGrafter"/>
</dbReference>
<dbReference type="RefSeq" id="WP_021297244.1">
    <property type="nucleotide sequence ID" value="NZ_AURB01000148.1"/>
</dbReference>
<evidence type="ECO:0000313" key="1">
    <source>
        <dbReference type="EMBL" id="UNO49351.1"/>
    </source>
</evidence>
<dbReference type="InterPro" id="IPR043128">
    <property type="entry name" value="Rev_trsase/Diguanyl_cyclase"/>
</dbReference>
<dbReference type="AlphaFoldDB" id="T0CYW0"/>
<organism evidence="1 2">
    <name type="scientific">Alicyclobacillus acidoterrestris (strain ATCC 49025 / DSM 3922 / CIP 106132 / NCIMB 13137 / GD3B)</name>
    <dbReference type="NCBI Taxonomy" id="1356854"/>
    <lineage>
        <taxon>Bacteria</taxon>
        <taxon>Bacillati</taxon>
        <taxon>Bacillota</taxon>
        <taxon>Bacilli</taxon>
        <taxon>Bacillales</taxon>
        <taxon>Alicyclobacillaceae</taxon>
        <taxon>Alicyclobacillus</taxon>
    </lineage>
</organism>
<dbReference type="STRING" id="1356854.N007_10965"/>
<dbReference type="CDD" id="cd01949">
    <property type="entry name" value="GGDEF"/>
    <property type="match status" value="1"/>
</dbReference>
<name>T0CYW0_ALIAG</name>
<dbReference type="Gene3D" id="3.30.70.270">
    <property type="match status" value="1"/>
</dbReference>
<dbReference type="InterPro" id="IPR029787">
    <property type="entry name" value="Nucleotide_cyclase"/>
</dbReference>
<dbReference type="KEGG" id="aaco:K1I37_01995"/>
<dbReference type="SMART" id="SM00267">
    <property type="entry name" value="GGDEF"/>
    <property type="match status" value="1"/>
</dbReference>
<proteinExistence type="predicted"/>
<dbReference type="PROSITE" id="PS50887">
    <property type="entry name" value="GGDEF"/>
    <property type="match status" value="1"/>
</dbReference>
<dbReference type="SUPFAM" id="SSF55073">
    <property type="entry name" value="Nucleotide cyclase"/>
    <property type="match status" value="1"/>
</dbReference>
<reference evidence="2" key="1">
    <citation type="journal article" date="2022" name="G3 (Bethesda)">
        <title>Unveiling the complete genome sequence of Alicyclobacillus acidoterrestris DSM 3922T, a taint-producing strain.</title>
        <authorList>
            <person name="Leonardo I.C."/>
            <person name="Barreto Crespo M.T."/>
            <person name="Gaspar F.B."/>
        </authorList>
    </citation>
    <scope>NUCLEOTIDE SEQUENCE [LARGE SCALE GENOMIC DNA]</scope>
    <source>
        <strain evidence="2">DSM 3922</strain>
    </source>
</reference>
<dbReference type="Proteomes" id="UP000829401">
    <property type="component" value="Chromosome"/>
</dbReference>
<dbReference type="Pfam" id="PF00990">
    <property type="entry name" value="GGDEF"/>
    <property type="match status" value="1"/>
</dbReference>
<protein>
    <submittedName>
        <fullName evidence="1">GGDEF domain-containing protein</fullName>
    </submittedName>
</protein>
<dbReference type="PANTHER" id="PTHR45138:SF9">
    <property type="entry name" value="DIGUANYLATE CYCLASE DGCM-RELATED"/>
    <property type="match status" value="1"/>
</dbReference>
<dbReference type="EMBL" id="CP080467">
    <property type="protein sequence ID" value="UNO49351.1"/>
    <property type="molecule type" value="Genomic_DNA"/>
</dbReference>
<dbReference type="SUPFAM" id="SSF55781">
    <property type="entry name" value="GAF domain-like"/>
    <property type="match status" value="1"/>
</dbReference>
<dbReference type="InterPro" id="IPR050469">
    <property type="entry name" value="Diguanylate_Cyclase"/>
</dbReference>
<gene>
    <name evidence="1" type="ORF">K1I37_01995</name>
</gene>
<accession>T0CYW0</accession>
<dbReference type="InterPro" id="IPR000160">
    <property type="entry name" value="GGDEF_dom"/>
</dbReference>
<evidence type="ECO:0000313" key="2">
    <source>
        <dbReference type="Proteomes" id="UP000829401"/>
    </source>
</evidence>
<accession>A0A9E6ZKS5</accession>
<sequence length="315" mass="35521">MHSLMTLIEQSRDWASLERGRDLFTKVADVLQHTFGIEAGMFVYRKPLVHGVINAPVRVYEPWGLGYSETELTRFIDDGAWFSGENYFVSESWLPVEEAPPVWKQVWLDAGVQSVGAWKLVVRGSCVGAMVLGRRTVPDERDAEIMETCAIHISLVLEMLVTRRIAEHASCHDPLTDILNRRGFEQEFNRIQSQHEGHLILGMLDLNGFKDINDNLGHLAGDSILMDVAQTLRQKIGKQGIAARFGGDEFVFAMEMDSENIKAITKRVMDWFADKEYSVSVGCATLGQDGVDWISCLDVADQRLYERKSRGVVLE</sequence>
<keyword evidence="2" id="KW-1185">Reference proteome</keyword>
<dbReference type="PANTHER" id="PTHR45138">
    <property type="entry name" value="REGULATORY COMPONENTS OF SENSORY TRANSDUCTION SYSTEM"/>
    <property type="match status" value="1"/>
</dbReference>
<dbReference type="eggNOG" id="COG5001">
    <property type="taxonomic scope" value="Bacteria"/>
</dbReference>
<dbReference type="NCBIfam" id="TIGR00254">
    <property type="entry name" value="GGDEF"/>
    <property type="match status" value="1"/>
</dbReference>